<accession>A0ABV0VWY4</accession>
<dbReference type="Pfam" id="PF15032">
    <property type="entry name" value="DUF4529"/>
    <property type="match status" value="1"/>
</dbReference>
<proteinExistence type="predicted"/>
<feature type="region of interest" description="Disordered" evidence="1">
    <location>
        <begin position="1"/>
        <end position="23"/>
    </location>
</feature>
<comment type="caution">
    <text evidence="2">The sequence shown here is derived from an EMBL/GenBank/DDBJ whole genome shotgun (WGS) entry which is preliminary data.</text>
</comment>
<keyword evidence="3" id="KW-1185">Reference proteome</keyword>
<dbReference type="Proteomes" id="UP001444071">
    <property type="component" value="Unassembled WGS sequence"/>
</dbReference>
<protein>
    <recommendedName>
        <fullName evidence="4">Prolactin receptor</fullName>
    </recommendedName>
</protein>
<name>A0ABV0VWY4_9TELE</name>
<gene>
    <name evidence="2" type="ORF">XENORESO_007103</name>
</gene>
<evidence type="ECO:0008006" key="4">
    <source>
        <dbReference type="Google" id="ProtNLM"/>
    </source>
</evidence>
<reference evidence="2 3" key="1">
    <citation type="submission" date="2021-06" db="EMBL/GenBank/DDBJ databases">
        <authorList>
            <person name="Palmer J.M."/>
        </authorList>
    </citation>
    <scope>NUCLEOTIDE SEQUENCE [LARGE SCALE GENOMIC DNA]</scope>
    <source>
        <strain evidence="2 3">XR_2019</strain>
        <tissue evidence="2">Muscle</tissue>
    </source>
</reference>
<dbReference type="InterPro" id="IPR027836">
    <property type="entry name" value="DUF4529"/>
</dbReference>
<dbReference type="EMBL" id="JAHRIM010012356">
    <property type="protein sequence ID" value="MEQ2261203.1"/>
    <property type="molecule type" value="Genomic_DNA"/>
</dbReference>
<evidence type="ECO:0000256" key="1">
    <source>
        <dbReference type="SAM" id="MobiDB-lite"/>
    </source>
</evidence>
<feature type="compositionally biased region" description="Basic and acidic residues" evidence="1">
    <location>
        <begin position="14"/>
        <end position="23"/>
    </location>
</feature>
<evidence type="ECO:0000313" key="2">
    <source>
        <dbReference type="EMBL" id="MEQ2261203.1"/>
    </source>
</evidence>
<organism evidence="2 3">
    <name type="scientific">Xenotaenia resolanae</name>
    <dbReference type="NCBI Taxonomy" id="208358"/>
    <lineage>
        <taxon>Eukaryota</taxon>
        <taxon>Metazoa</taxon>
        <taxon>Chordata</taxon>
        <taxon>Craniata</taxon>
        <taxon>Vertebrata</taxon>
        <taxon>Euteleostomi</taxon>
        <taxon>Actinopterygii</taxon>
        <taxon>Neopterygii</taxon>
        <taxon>Teleostei</taxon>
        <taxon>Neoteleostei</taxon>
        <taxon>Acanthomorphata</taxon>
        <taxon>Ovalentaria</taxon>
        <taxon>Atherinomorphae</taxon>
        <taxon>Cyprinodontiformes</taxon>
        <taxon>Goodeidae</taxon>
        <taxon>Xenotaenia</taxon>
    </lineage>
</organism>
<sequence>MEKQQEDNQAAINKGDRVLEHQETPERKYIDALLDISEESFMRDLQPYEDHCYSGWEHAVRGWARVSPMSCILMNQKNQDKAKHEEADNPATLVLNRTLSKAGSKASLVEQYCKSHAGLPNIKEAGSMNHHAGPWGPTEWPVHNTTQKYLPGSFFEGKMEKKGMLLETNSSPCHLSSQSSLSGSRALKAQKHTIRDVTVVPIKNLTFLPPIISPQTKPKVNTHVCRGKKTPDAKIFHKPEKRIGVSRAQLDIAAYSDLPVVSTALTLSH</sequence>
<evidence type="ECO:0000313" key="3">
    <source>
        <dbReference type="Proteomes" id="UP001444071"/>
    </source>
</evidence>